<proteinExistence type="predicted"/>
<sequence>MRMFVGTSASWRGLAGMVRSSTLLALRMRVRLVLMVMVAVAASMTLHHGAMASGPVLSTSHASHEHHHGDDCHGDCSGGVHSMPMCCGMGLCLSGLPVSPQASLRMAPVSVKVPEPDMTDPRWPIDRIDRPPKPLLDRA</sequence>
<feature type="region of interest" description="Disordered" evidence="1">
    <location>
        <begin position="113"/>
        <end position="139"/>
    </location>
</feature>
<dbReference type="AlphaFoldDB" id="A0A1Y6EYL9"/>
<reference evidence="3" key="1">
    <citation type="submission" date="2017-04" db="EMBL/GenBank/DDBJ databases">
        <authorList>
            <person name="Varghese N."/>
            <person name="Submissions S."/>
        </authorList>
    </citation>
    <scope>NUCLEOTIDE SEQUENCE [LARGE SCALE GENOMIC DNA]</scope>
</reference>
<protein>
    <submittedName>
        <fullName evidence="2">Uncharacterized protein</fullName>
    </submittedName>
</protein>
<evidence type="ECO:0000256" key="1">
    <source>
        <dbReference type="SAM" id="MobiDB-lite"/>
    </source>
</evidence>
<dbReference type="Proteomes" id="UP000194474">
    <property type="component" value="Unassembled WGS sequence"/>
</dbReference>
<name>A0A1Y6EYL9_9HYPH</name>
<dbReference type="EMBL" id="FXWK01000001">
    <property type="protein sequence ID" value="SMQ67735.1"/>
    <property type="molecule type" value="Genomic_DNA"/>
</dbReference>
<accession>A0A1Y6EYL9</accession>
<evidence type="ECO:0000313" key="2">
    <source>
        <dbReference type="EMBL" id="SMQ67735.1"/>
    </source>
</evidence>
<dbReference type="RefSeq" id="WP_170926392.1">
    <property type="nucleotide sequence ID" value="NZ_FXWK01000001.1"/>
</dbReference>
<feature type="compositionally biased region" description="Basic and acidic residues" evidence="1">
    <location>
        <begin position="119"/>
        <end position="139"/>
    </location>
</feature>
<organism evidence="2 3">
    <name type="scientific">Devosia lucknowensis</name>
    <dbReference type="NCBI Taxonomy" id="1096929"/>
    <lineage>
        <taxon>Bacteria</taxon>
        <taxon>Pseudomonadati</taxon>
        <taxon>Pseudomonadota</taxon>
        <taxon>Alphaproteobacteria</taxon>
        <taxon>Hyphomicrobiales</taxon>
        <taxon>Devosiaceae</taxon>
        <taxon>Devosia</taxon>
    </lineage>
</organism>
<evidence type="ECO:0000313" key="3">
    <source>
        <dbReference type="Proteomes" id="UP000194474"/>
    </source>
</evidence>
<gene>
    <name evidence="2" type="ORF">SAMN06295905_1569</name>
</gene>
<keyword evidence="3" id="KW-1185">Reference proteome</keyword>